<organism evidence="3 4">
    <name type="scientific">Elysia marginata</name>
    <dbReference type="NCBI Taxonomy" id="1093978"/>
    <lineage>
        <taxon>Eukaryota</taxon>
        <taxon>Metazoa</taxon>
        <taxon>Spiralia</taxon>
        <taxon>Lophotrochozoa</taxon>
        <taxon>Mollusca</taxon>
        <taxon>Gastropoda</taxon>
        <taxon>Heterobranchia</taxon>
        <taxon>Euthyneura</taxon>
        <taxon>Panpulmonata</taxon>
        <taxon>Sacoglossa</taxon>
        <taxon>Placobranchoidea</taxon>
        <taxon>Plakobranchidae</taxon>
        <taxon>Elysia</taxon>
    </lineage>
</organism>
<dbReference type="AlphaFoldDB" id="A0AAV4HVZ2"/>
<dbReference type="EMBL" id="BMAT01012903">
    <property type="protein sequence ID" value="GFS01750.1"/>
    <property type="molecule type" value="Genomic_DNA"/>
</dbReference>
<comment type="caution">
    <text evidence="3">The sequence shown here is derived from an EMBL/GenBank/DDBJ whole genome shotgun (WGS) entry which is preliminary data.</text>
</comment>
<dbReference type="GO" id="GO:0099072">
    <property type="term" value="P:regulation of postsynaptic membrane neurotransmitter receptor levels"/>
    <property type="evidence" value="ECO:0007669"/>
    <property type="project" value="TreeGrafter"/>
</dbReference>
<evidence type="ECO:0000256" key="1">
    <source>
        <dbReference type="SAM" id="MobiDB-lite"/>
    </source>
</evidence>
<dbReference type="PANTHER" id="PTHR46902:SF1">
    <property type="entry name" value="DOMON DOMAIN-CONTAINING PROTEIN FRRS1L"/>
    <property type="match status" value="1"/>
</dbReference>
<keyword evidence="4" id="KW-1185">Reference proteome</keyword>
<dbReference type="Pfam" id="PF03351">
    <property type="entry name" value="DOMON"/>
    <property type="match status" value="1"/>
</dbReference>
<dbReference type="InterPro" id="IPR042789">
    <property type="entry name" value="FRRS1L"/>
</dbReference>
<name>A0AAV4HVZ2_9GAST</name>
<evidence type="ECO:0000313" key="4">
    <source>
        <dbReference type="Proteomes" id="UP000762676"/>
    </source>
</evidence>
<evidence type="ECO:0000313" key="3">
    <source>
        <dbReference type="EMBL" id="GFS01750.1"/>
    </source>
</evidence>
<dbReference type="InterPro" id="IPR005018">
    <property type="entry name" value="DOMON_domain"/>
</dbReference>
<proteinExistence type="predicted"/>
<dbReference type="PANTHER" id="PTHR46902">
    <property type="entry name" value="DOMON DOMAIN-CONTAINING PROTEIN FRRS1L"/>
    <property type="match status" value="1"/>
</dbReference>
<accession>A0AAV4HVZ2</accession>
<gene>
    <name evidence="3" type="ORF">ElyMa_006429600</name>
</gene>
<dbReference type="GO" id="GO:1900449">
    <property type="term" value="P:regulation of glutamate receptor signaling pathway"/>
    <property type="evidence" value="ECO:0007669"/>
    <property type="project" value="InterPro"/>
</dbReference>
<feature type="domain" description="DOMON" evidence="2">
    <location>
        <begin position="188"/>
        <end position="308"/>
    </location>
</feature>
<evidence type="ECO:0000259" key="2">
    <source>
        <dbReference type="PROSITE" id="PS50836"/>
    </source>
</evidence>
<reference evidence="3 4" key="1">
    <citation type="journal article" date="2021" name="Elife">
        <title>Chloroplast acquisition without the gene transfer in kleptoplastic sea slugs, Plakobranchus ocellatus.</title>
        <authorList>
            <person name="Maeda T."/>
            <person name="Takahashi S."/>
            <person name="Yoshida T."/>
            <person name="Shimamura S."/>
            <person name="Takaki Y."/>
            <person name="Nagai Y."/>
            <person name="Toyoda A."/>
            <person name="Suzuki Y."/>
            <person name="Arimoto A."/>
            <person name="Ishii H."/>
            <person name="Satoh N."/>
            <person name="Nishiyama T."/>
            <person name="Hasebe M."/>
            <person name="Maruyama T."/>
            <person name="Minagawa J."/>
            <person name="Obokata J."/>
            <person name="Shigenobu S."/>
        </authorList>
    </citation>
    <scope>NUCLEOTIDE SEQUENCE [LARGE SCALE GENOMIC DNA]</scope>
</reference>
<dbReference type="Proteomes" id="UP000762676">
    <property type="component" value="Unassembled WGS sequence"/>
</dbReference>
<feature type="region of interest" description="Disordered" evidence="1">
    <location>
        <begin position="143"/>
        <end position="178"/>
    </location>
</feature>
<dbReference type="PROSITE" id="PS50836">
    <property type="entry name" value="DOMON"/>
    <property type="match status" value="1"/>
</dbReference>
<protein>
    <submittedName>
        <fullName evidence="3">DOMON domain-containing protein FRRS1L</fullName>
    </submittedName>
</protein>
<sequence length="394" mass="44014">MTRIPCGRLRTGSEPVIQLDFSKSSFQRRSGVFSAEYPSWETGCIFGDAHFSSHHEALAIVELRACPPVRNLVLQLRSLGFIQRRPHKGRVISCSRFHDTIVLNKPGDLQVISIAPVSSRKSGDMYSIAWNYEVETNDGSSRWFYTDKKGPEEDEPDPTTTEPSGVREDSCRSSSVRFGTPQCKHTECEYLLTYTFVNHTMLVIELSGKSDGWVALRLSSDQQMGGDELIACKRRSHAASGLEAVSGWVNLPHSKPQRKSVENLQLVEHKYENGYIYCKMVRTTSLDEVGGDTSLDLTAKWYQIYAKGKIDRGGAMLQSSENPPTTSEPISMLVPFQISIPSYQSQSVKVSEQTRQSKCEEGDPLGSTRLAAPKLDSPFFTMTMLLLLVWKLGV</sequence>